<dbReference type="EC" id="2.7.13.3" evidence="3"/>
<dbReference type="Pfam" id="PF00672">
    <property type="entry name" value="HAMP"/>
    <property type="match status" value="1"/>
</dbReference>
<feature type="transmembrane region" description="Helical" evidence="10">
    <location>
        <begin position="12"/>
        <end position="34"/>
    </location>
</feature>
<keyword evidence="10" id="KW-0472">Membrane</keyword>
<dbReference type="SMART" id="SM00387">
    <property type="entry name" value="HATPase_c"/>
    <property type="match status" value="1"/>
</dbReference>
<dbReference type="PRINTS" id="PR00344">
    <property type="entry name" value="BCTRLSENSOR"/>
</dbReference>
<evidence type="ECO:0000313" key="13">
    <source>
        <dbReference type="EMBL" id="NIJ16063.1"/>
    </source>
</evidence>
<keyword evidence="8 13" id="KW-0418">Kinase</keyword>
<feature type="transmembrane region" description="Helical" evidence="10">
    <location>
        <begin position="154"/>
        <end position="179"/>
    </location>
</feature>
<dbReference type="PANTHER" id="PTHR44936">
    <property type="entry name" value="SENSOR PROTEIN CREC"/>
    <property type="match status" value="1"/>
</dbReference>
<keyword evidence="9" id="KW-0067">ATP-binding</keyword>
<keyword evidence="14" id="KW-1185">Reference proteome</keyword>
<dbReference type="AlphaFoldDB" id="A0A846M3A5"/>
<evidence type="ECO:0000256" key="3">
    <source>
        <dbReference type="ARBA" id="ARBA00012438"/>
    </source>
</evidence>
<dbReference type="GO" id="GO:0000155">
    <property type="term" value="F:phosphorelay sensor kinase activity"/>
    <property type="evidence" value="ECO:0007669"/>
    <property type="project" value="InterPro"/>
</dbReference>
<evidence type="ECO:0000256" key="10">
    <source>
        <dbReference type="SAM" id="Phobius"/>
    </source>
</evidence>
<comment type="catalytic activity">
    <reaction evidence="1">
        <text>ATP + protein L-histidine = ADP + protein N-phospho-L-histidine.</text>
        <dbReference type="EC" id="2.7.13.3"/>
    </reaction>
</comment>
<dbReference type="InterPro" id="IPR005467">
    <property type="entry name" value="His_kinase_dom"/>
</dbReference>
<dbReference type="SMART" id="SM00304">
    <property type="entry name" value="HAMP"/>
    <property type="match status" value="1"/>
</dbReference>
<evidence type="ECO:0000256" key="2">
    <source>
        <dbReference type="ARBA" id="ARBA00004651"/>
    </source>
</evidence>
<dbReference type="InterPro" id="IPR050980">
    <property type="entry name" value="2C_sensor_his_kinase"/>
</dbReference>
<dbReference type="EMBL" id="JAASQR010000002">
    <property type="protein sequence ID" value="NIJ16063.1"/>
    <property type="molecule type" value="Genomic_DNA"/>
</dbReference>
<comment type="subcellular location">
    <subcellularLocation>
        <location evidence="2">Cell membrane</location>
        <topology evidence="2">Multi-pass membrane protein</topology>
    </subcellularLocation>
</comment>
<evidence type="ECO:0000256" key="1">
    <source>
        <dbReference type="ARBA" id="ARBA00000085"/>
    </source>
</evidence>
<keyword evidence="5" id="KW-0597">Phosphoprotein</keyword>
<reference evidence="13 14" key="1">
    <citation type="submission" date="2020-03" db="EMBL/GenBank/DDBJ databases">
        <title>Genomic Encyclopedia of Type Strains, Phase IV (KMG-IV): sequencing the most valuable type-strain genomes for metagenomic binning, comparative biology and taxonomic classification.</title>
        <authorList>
            <person name="Goeker M."/>
        </authorList>
    </citation>
    <scope>NUCLEOTIDE SEQUENCE [LARGE SCALE GENOMIC DNA]</scope>
    <source>
        <strain evidence="13 14">DSM 21299</strain>
    </source>
</reference>
<dbReference type="SUPFAM" id="SSF47384">
    <property type="entry name" value="Homodimeric domain of signal transducing histidine kinase"/>
    <property type="match status" value="1"/>
</dbReference>
<keyword evidence="4" id="KW-1003">Cell membrane</keyword>
<dbReference type="GO" id="GO:0005886">
    <property type="term" value="C:plasma membrane"/>
    <property type="evidence" value="ECO:0007669"/>
    <property type="project" value="UniProtKB-SubCell"/>
</dbReference>
<dbReference type="Gene3D" id="1.10.287.130">
    <property type="match status" value="1"/>
</dbReference>
<dbReference type="PANTHER" id="PTHR44936:SF10">
    <property type="entry name" value="SENSOR PROTEIN RSTB"/>
    <property type="match status" value="1"/>
</dbReference>
<evidence type="ECO:0000313" key="14">
    <source>
        <dbReference type="Proteomes" id="UP000576821"/>
    </source>
</evidence>
<evidence type="ECO:0000256" key="5">
    <source>
        <dbReference type="ARBA" id="ARBA00022553"/>
    </source>
</evidence>
<dbReference type="Proteomes" id="UP000576821">
    <property type="component" value="Unassembled WGS sequence"/>
</dbReference>
<name>A0A846M3A5_9SPHN</name>
<dbReference type="Gene3D" id="3.30.565.10">
    <property type="entry name" value="Histidine kinase-like ATPase, C-terminal domain"/>
    <property type="match status" value="1"/>
</dbReference>
<protein>
    <recommendedName>
        <fullName evidence="3">histidine kinase</fullName>
        <ecNumber evidence="3">2.7.13.3</ecNumber>
    </recommendedName>
</protein>
<dbReference type="RefSeq" id="WP_167302753.1">
    <property type="nucleotide sequence ID" value="NZ_JAASQR010000002.1"/>
</dbReference>
<dbReference type="GO" id="GO:0005524">
    <property type="term" value="F:ATP binding"/>
    <property type="evidence" value="ECO:0007669"/>
    <property type="project" value="UniProtKB-KW"/>
</dbReference>
<evidence type="ECO:0000256" key="7">
    <source>
        <dbReference type="ARBA" id="ARBA00022741"/>
    </source>
</evidence>
<gene>
    <name evidence="13" type="ORF">FHS54_001029</name>
</gene>
<keyword evidence="6" id="KW-0808">Transferase</keyword>
<evidence type="ECO:0000259" key="11">
    <source>
        <dbReference type="PROSITE" id="PS50109"/>
    </source>
</evidence>
<dbReference type="InterPro" id="IPR003660">
    <property type="entry name" value="HAMP_dom"/>
</dbReference>
<evidence type="ECO:0000256" key="8">
    <source>
        <dbReference type="ARBA" id="ARBA00022777"/>
    </source>
</evidence>
<accession>A0A846M3A5</accession>
<sequence length="457" mass="50426">MRLHVSRSLGLVGRLFVILLLALTLEFAVGTLIYERAGHLSLQDDEARRLAEHLVIARKLVAEQPVAERHALAIQLTTDRYDVHWSASSPPPPPLAPELQRMRRQIIDWEPSLERSRLWLRLASPGRVSEINGGLQLPDKSWLYFGMHHSGGKLAFTVGRMGLALIPVVALLVAGGVMIRRTLAPLKELTKATEHIGLSDEVVVTESGTSDVRDLIQAFNTMQKRIHLLITERTETLAAVGHDLRTPLARLQLRLENLGDAEARDAMSGDVREMAEMIESLLAFLGGEKNGETVVRTDVAVTVATVVDAFQDEDKDVTYEGPDHLEMEARPISLRRAVMNLIENALHYGVRARVSVERQGDEVMIRVDDDGPGIPPDKLEEVLKPFARLDEARQRNTRGLGLGLAIVAAAVDREGGRLLLINRSEGGLRVEIRLPAPSARADPRALGKEKKNLAAPK</sequence>
<organism evidence="13 14">
    <name type="scientific">Sphingobium vermicomposti</name>
    <dbReference type="NCBI Taxonomy" id="529005"/>
    <lineage>
        <taxon>Bacteria</taxon>
        <taxon>Pseudomonadati</taxon>
        <taxon>Pseudomonadota</taxon>
        <taxon>Alphaproteobacteria</taxon>
        <taxon>Sphingomonadales</taxon>
        <taxon>Sphingomonadaceae</taxon>
        <taxon>Sphingobium</taxon>
    </lineage>
</organism>
<dbReference type="CDD" id="cd06225">
    <property type="entry name" value="HAMP"/>
    <property type="match status" value="1"/>
</dbReference>
<dbReference type="InterPro" id="IPR036890">
    <property type="entry name" value="HATPase_C_sf"/>
</dbReference>
<dbReference type="Pfam" id="PF00512">
    <property type="entry name" value="HisKA"/>
    <property type="match status" value="1"/>
</dbReference>
<keyword evidence="10" id="KW-0812">Transmembrane</keyword>
<dbReference type="PROSITE" id="PS50109">
    <property type="entry name" value="HIS_KIN"/>
    <property type="match status" value="1"/>
</dbReference>
<dbReference type="Pfam" id="PF02518">
    <property type="entry name" value="HATPase_c"/>
    <property type="match status" value="1"/>
</dbReference>
<proteinExistence type="predicted"/>
<dbReference type="InterPro" id="IPR003594">
    <property type="entry name" value="HATPase_dom"/>
</dbReference>
<keyword evidence="7" id="KW-0547">Nucleotide-binding</keyword>
<evidence type="ECO:0000256" key="4">
    <source>
        <dbReference type="ARBA" id="ARBA00022475"/>
    </source>
</evidence>
<dbReference type="SMART" id="SM00388">
    <property type="entry name" value="HisKA"/>
    <property type="match status" value="1"/>
</dbReference>
<evidence type="ECO:0000256" key="9">
    <source>
        <dbReference type="ARBA" id="ARBA00022840"/>
    </source>
</evidence>
<comment type="caution">
    <text evidence="13">The sequence shown here is derived from an EMBL/GenBank/DDBJ whole genome shotgun (WGS) entry which is preliminary data.</text>
</comment>
<evidence type="ECO:0000256" key="6">
    <source>
        <dbReference type="ARBA" id="ARBA00022679"/>
    </source>
</evidence>
<dbReference type="SUPFAM" id="SSF55874">
    <property type="entry name" value="ATPase domain of HSP90 chaperone/DNA topoisomerase II/histidine kinase"/>
    <property type="match status" value="1"/>
</dbReference>
<feature type="domain" description="Histidine kinase" evidence="11">
    <location>
        <begin position="239"/>
        <end position="438"/>
    </location>
</feature>
<dbReference type="InterPro" id="IPR003661">
    <property type="entry name" value="HisK_dim/P_dom"/>
</dbReference>
<dbReference type="InterPro" id="IPR036097">
    <property type="entry name" value="HisK_dim/P_sf"/>
</dbReference>
<dbReference type="InterPro" id="IPR004358">
    <property type="entry name" value="Sig_transdc_His_kin-like_C"/>
</dbReference>
<dbReference type="CDD" id="cd00082">
    <property type="entry name" value="HisKA"/>
    <property type="match status" value="1"/>
</dbReference>
<dbReference type="PROSITE" id="PS50885">
    <property type="entry name" value="HAMP"/>
    <property type="match status" value="1"/>
</dbReference>
<evidence type="ECO:0000259" key="12">
    <source>
        <dbReference type="PROSITE" id="PS50885"/>
    </source>
</evidence>
<keyword evidence="10" id="KW-1133">Transmembrane helix</keyword>
<feature type="domain" description="HAMP" evidence="12">
    <location>
        <begin position="180"/>
        <end position="231"/>
    </location>
</feature>